<dbReference type="eggNOG" id="ENOG5032VN8">
    <property type="taxonomic scope" value="Bacteria"/>
</dbReference>
<dbReference type="EMBL" id="AFHQ01000025">
    <property type="protein sequence ID" value="EGK60980.1"/>
    <property type="molecule type" value="Genomic_DNA"/>
</dbReference>
<dbReference type="Gene3D" id="3.30.2020.10">
    <property type="entry name" value="NE0471-like N-terminal domain"/>
    <property type="match status" value="1"/>
</dbReference>
<dbReference type="SUPFAM" id="SSF143880">
    <property type="entry name" value="NE0471 N-terminal domain-like"/>
    <property type="match status" value="1"/>
</dbReference>
<reference evidence="1 2" key="1">
    <citation type="submission" date="2011-04" db="EMBL/GenBank/DDBJ databases">
        <authorList>
            <person name="Muzny D."/>
            <person name="Qin X."/>
            <person name="Deng J."/>
            <person name="Jiang H."/>
            <person name="Liu Y."/>
            <person name="Qu J."/>
            <person name="Song X.-Z."/>
            <person name="Zhang L."/>
            <person name="Thornton R."/>
            <person name="Coyle M."/>
            <person name="Francisco L."/>
            <person name="Jackson L."/>
            <person name="Javaid M."/>
            <person name="Korchina V."/>
            <person name="Kovar C."/>
            <person name="Mata R."/>
            <person name="Mathew T."/>
            <person name="Ngo R."/>
            <person name="Nguyen L."/>
            <person name="Nguyen N."/>
            <person name="Okwuonu G."/>
            <person name="Ongeri F."/>
            <person name="Pham C."/>
            <person name="Simmons D."/>
            <person name="Wilczek-Boney K."/>
            <person name="Hale W."/>
            <person name="Jakkamsetti A."/>
            <person name="Pham P."/>
            <person name="Ruth R."/>
            <person name="San Lucas F."/>
            <person name="Warren J."/>
            <person name="Zhang J."/>
            <person name="Zhao Z."/>
            <person name="Zhou C."/>
            <person name="Zhu D."/>
            <person name="Lee S."/>
            <person name="Bess C."/>
            <person name="Blankenburg K."/>
            <person name="Forbes L."/>
            <person name="Fu Q."/>
            <person name="Gubbala S."/>
            <person name="Hirani K."/>
            <person name="Jayaseelan J.C."/>
            <person name="Lara F."/>
            <person name="Munidasa M."/>
            <person name="Palculict T."/>
            <person name="Patil S."/>
            <person name="Pu L.-L."/>
            <person name="Saada N."/>
            <person name="Tang L."/>
            <person name="Weissenberger G."/>
            <person name="Zhu Y."/>
            <person name="Hemphill L."/>
            <person name="Shang Y."/>
            <person name="Youmans B."/>
            <person name="Ayvaz T."/>
            <person name="Ross M."/>
            <person name="Santibanez J."/>
            <person name="Aqrawi P."/>
            <person name="Gross S."/>
            <person name="Joshi V."/>
            <person name="Fowler G."/>
            <person name="Nazareth L."/>
            <person name="Reid J."/>
            <person name="Worley K."/>
            <person name="Petrosino J."/>
            <person name="Highlander S."/>
            <person name="Gibbs R."/>
        </authorList>
    </citation>
    <scope>NUCLEOTIDE SEQUENCE [LARGE SCALE GENOMIC DNA]</scope>
    <source>
        <strain evidence="1 2">DSM 2778</strain>
    </source>
</reference>
<dbReference type="AlphaFoldDB" id="F5RKQ2"/>
<dbReference type="Proteomes" id="UP000004067">
    <property type="component" value="Unassembled WGS sequence"/>
</dbReference>
<proteinExistence type="predicted"/>
<dbReference type="OrthoDB" id="1666234at2"/>
<evidence type="ECO:0000313" key="1">
    <source>
        <dbReference type="EMBL" id="EGK60980.1"/>
    </source>
</evidence>
<name>F5RKQ2_9FIRM</name>
<dbReference type="InterPro" id="IPR036782">
    <property type="entry name" value="NE0471-like_N"/>
</dbReference>
<gene>
    <name evidence="1" type="ORF">HMPREF9081_0837</name>
</gene>
<dbReference type="HOGENOM" id="CLU_153045_4_1_9"/>
<evidence type="ECO:0008006" key="3">
    <source>
        <dbReference type="Google" id="ProtNLM"/>
    </source>
</evidence>
<keyword evidence="2" id="KW-1185">Reference proteome</keyword>
<dbReference type="RefSeq" id="WP_006305716.1">
    <property type="nucleotide sequence ID" value="NZ_GL892076.1"/>
</dbReference>
<accession>F5RKQ2</accession>
<comment type="caution">
    <text evidence="1">The sequence shown here is derived from an EMBL/GenBank/DDBJ whole genome shotgun (WGS) entry which is preliminary data.</text>
</comment>
<dbReference type="STRING" id="888060.HMPREF9081_0837"/>
<sequence length="99" mass="11166">MDSRFFPEVLQVVPGDNYIVYAYFNDGTVRCYDASELVMGTGVFARLRDRQVFVNTMTVMNGSVAWDLEGNRDATKCIDIDPFVLYEAPVVKDPLEESA</sequence>
<organism evidence="1 2">
    <name type="scientific">Centipeda periodontii DSM 2778</name>
    <dbReference type="NCBI Taxonomy" id="888060"/>
    <lineage>
        <taxon>Bacteria</taxon>
        <taxon>Bacillati</taxon>
        <taxon>Bacillota</taxon>
        <taxon>Negativicutes</taxon>
        <taxon>Selenomonadales</taxon>
        <taxon>Selenomonadaceae</taxon>
        <taxon>Centipeda</taxon>
    </lineage>
</organism>
<protein>
    <recommendedName>
        <fullName evidence="3">DUF2442 domain-containing protein</fullName>
    </recommendedName>
</protein>
<evidence type="ECO:0000313" key="2">
    <source>
        <dbReference type="Proteomes" id="UP000004067"/>
    </source>
</evidence>